<dbReference type="Proteomes" id="UP000182444">
    <property type="component" value="Chromosome 1C"/>
</dbReference>
<evidence type="ECO:0000313" key="3">
    <source>
        <dbReference type="Proteomes" id="UP000182444"/>
    </source>
</evidence>
<dbReference type="EMBL" id="CP017555">
    <property type="protein sequence ID" value="AOW03195.1"/>
    <property type="molecule type" value="Genomic_DNA"/>
</dbReference>
<evidence type="ECO:0000313" key="2">
    <source>
        <dbReference type="EMBL" id="AOW03195.1"/>
    </source>
</evidence>
<feature type="region of interest" description="Disordered" evidence="1">
    <location>
        <begin position="36"/>
        <end position="57"/>
    </location>
</feature>
<name>A0A1D8NC39_YARLL</name>
<dbReference type="RefSeq" id="XP_068138610.1">
    <property type="nucleotide sequence ID" value="XM_068282509.1"/>
</dbReference>
<dbReference type="AlphaFoldDB" id="A0A1D8NC39"/>
<organism evidence="2 3">
    <name type="scientific">Yarrowia lipolytica</name>
    <name type="common">Candida lipolytica</name>
    <dbReference type="NCBI Taxonomy" id="4952"/>
    <lineage>
        <taxon>Eukaryota</taxon>
        <taxon>Fungi</taxon>
        <taxon>Dikarya</taxon>
        <taxon>Ascomycota</taxon>
        <taxon>Saccharomycotina</taxon>
        <taxon>Dipodascomycetes</taxon>
        <taxon>Dipodascales</taxon>
        <taxon>Dipodascales incertae sedis</taxon>
        <taxon>Yarrowia</taxon>
    </lineage>
</organism>
<gene>
    <name evidence="2" type="ORF">YALI1_C29497g</name>
</gene>
<reference evidence="2 3" key="1">
    <citation type="journal article" date="2016" name="PLoS ONE">
        <title>Sequence Assembly of Yarrowia lipolytica Strain W29/CLIB89 Shows Transposable Element Diversity.</title>
        <authorList>
            <person name="Magnan C."/>
            <person name="Yu J."/>
            <person name="Chang I."/>
            <person name="Jahn E."/>
            <person name="Kanomata Y."/>
            <person name="Wu J."/>
            <person name="Zeller M."/>
            <person name="Oakes M."/>
            <person name="Baldi P."/>
            <person name="Sandmeyer S."/>
        </authorList>
    </citation>
    <scope>NUCLEOTIDE SEQUENCE [LARGE SCALE GENOMIC DNA]</scope>
    <source>
        <strain evidence="3">CLIB89(W29)</strain>
    </source>
</reference>
<protein>
    <submittedName>
        <fullName evidence="2">Uncharacterized protein</fullName>
    </submittedName>
</protein>
<dbReference type="VEuPathDB" id="FungiDB:YALI1_C29497g"/>
<sequence length="93" mass="10415">MRMQNNYIDKNNTLEIAGKQSGKKQKRPMISFIGQHGPQKYTHRKNPANLHPKKPSDHPFHFATVLIKASPDMQANAANLRVNGPTAPGLVKF</sequence>
<dbReference type="GeneID" id="94583136"/>
<evidence type="ECO:0000256" key="1">
    <source>
        <dbReference type="SAM" id="MobiDB-lite"/>
    </source>
</evidence>
<accession>A0A1D8NC39</accession>
<proteinExistence type="predicted"/>